<feature type="region of interest" description="Disordered" evidence="4">
    <location>
        <begin position="97"/>
        <end position="176"/>
    </location>
</feature>
<dbReference type="GO" id="GO:0005829">
    <property type="term" value="C:cytosol"/>
    <property type="evidence" value="ECO:0007669"/>
    <property type="project" value="TreeGrafter"/>
</dbReference>
<dbReference type="InterPro" id="IPR010992">
    <property type="entry name" value="IHF-like_DNA-bd_dom_sf"/>
</dbReference>
<accession>A0A7L4YTM1</accession>
<dbReference type="Pfam" id="PF00216">
    <property type="entry name" value="Bac_DNA_binding"/>
    <property type="match status" value="1"/>
</dbReference>
<dbReference type="SUPFAM" id="SSF47729">
    <property type="entry name" value="IHF-like DNA-binding proteins"/>
    <property type="match status" value="1"/>
</dbReference>
<dbReference type="PANTHER" id="PTHR33175:SF3">
    <property type="entry name" value="DNA-BINDING PROTEIN HU-BETA"/>
    <property type="match status" value="1"/>
</dbReference>
<dbReference type="AlphaFoldDB" id="A0A7L4YTM1"/>
<dbReference type="GO" id="GO:0030261">
    <property type="term" value="P:chromosome condensation"/>
    <property type="evidence" value="ECO:0007669"/>
    <property type="project" value="UniProtKB-KW"/>
</dbReference>
<keyword evidence="2 5" id="KW-0238">DNA-binding</keyword>
<dbReference type="Proteomes" id="UP000463857">
    <property type="component" value="Chromosome"/>
</dbReference>
<reference evidence="5 6" key="1">
    <citation type="journal article" date="2018" name="Int. J. Syst. Evol. Microbiol.">
        <title>Epidermidibacterium keratini gen. nov., sp. nov., a member of the family Sporichthyaceae, isolated from keratin epidermis.</title>
        <authorList>
            <person name="Lee D.G."/>
            <person name="Trujillo M.E."/>
            <person name="Kang S."/>
            <person name="Nam J.J."/>
            <person name="Kim Y.J."/>
        </authorList>
    </citation>
    <scope>NUCLEOTIDE SEQUENCE [LARGE SCALE GENOMIC DNA]</scope>
    <source>
        <strain evidence="5 6">EPI-7</strain>
    </source>
</reference>
<evidence type="ECO:0000313" key="6">
    <source>
        <dbReference type="Proteomes" id="UP000463857"/>
    </source>
</evidence>
<feature type="compositionally biased region" description="Basic residues" evidence="4">
    <location>
        <begin position="152"/>
        <end position="176"/>
    </location>
</feature>
<evidence type="ECO:0000256" key="2">
    <source>
        <dbReference type="ARBA" id="ARBA00023125"/>
    </source>
</evidence>
<proteinExistence type="inferred from homology"/>
<sequence length="176" mass="18376">MNKSQLIEALGDRLDGDKRTAKAAVDELVDLVFRAVAKGESVSIAGFGVFEKRIRQPRTARNPATGEAIKLKKTSVPAFRPGTQFRGVVNGSVKLGAAPRPAKKAAATKATAAKKTTAAKSPAKKTTAKKTTAAKSPAKKTTAKKTTAAKAPAKKAAAKKTTAKKTTARKAPARKR</sequence>
<dbReference type="GO" id="GO:0003677">
    <property type="term" value="F:DNA binding"/>
    <property type="evidence" value="ECO:0007669"/>
    <property type="project" value="UniProtKB-KW"/>
</dbReference>
<keyword evidence="6" id="KW-1185">Reference proteome</keyword>
<dbReference type="InParanoid" id="A0A7L4YTM1"/>
<dbReference type="EMBL" id="CP047156">
    <property type="protein sequence ID" value="QHC02516.1"/>
    <property type="molecule type" value="Genomic_DNA"/>
</dbReference>
<protein>
    <submittedName>
        <fullName evidence="5">HU family DNA-binding protein</fullName>
    </submittedName>
</protein>
<evidence type="ECO:0000256" key="1">
    <source>
        <dbReference type="ARBA" id="ARBA00023067"/>
    </source>
</evidence>
<keyword evidence="1" id="KW-0226">DNA condensation</keyword>
<dbReference type="RefSeq" id="WP_159547630.1">
    <property type="nucleotide sequence ID" value="NZ_CP047156.1"/>
</dbReference>
<name>A0A7L4YTM1_9ACTN</name>
<dbReference type="GO" id="GO:0030527">
    <property type="term" value="F:structural constituent of chromatin"/>
    <property type="evidence" value="ECO:0007669"/>
    <property type="project" value="InterPro"/>
</dbReference>
<dbReference type="CDD" id="cd13831">
    <property type="entry name" value="HU"/>
    <property type="match status" value="1"/>
</dbReference>
<dbReference type="Gene3D" id="4.10.520.10">
    <property type="entry name" value="IHF-like DNA-binding proteins"/>
    <property type="match status" value="1"/>
</dbReference>
<dbReference type="InterPro" id="IPR020816">
    <property type="entry name" value="Histone-like_DNA-bd_CS"/>
</dbReference>
<comment type="similarity">
    <text evidence="3">Belongs to the bacterial histone-like protein family.</text>
</comment>
<dbReference type="InterPro" id="IPR000119">
    <property type="entry name" value="Hist_DNA-bd"/>
</dbReference>
<evidence type="ECO:0000256" key="3">
    <source>
        <dbReference type="RuleBase" id="RU003939"/>
    </source>
</evidence>
<feature type="compositionally biased region" description="Low complexity" evidence="4">
    <location>
        <begin position="97"/>
        <end position="121"/>
    </location>
</feature>
<dbReference type="KEGG" id="eke:EK0264_16930"/>
<gene>
    <name evidence="5" type="ORF">EK0264_16930</name>
</gene>
<dbReference type="PROSITE" id="PS00045">
    <property type="entry name" value="HISTONE_LIKE"/>
    <property type="match status" value="1"/>
</dbReference>
<organism evidence="5 6">
    <name type="scientific">Epidermidibacterium keratini</name>
    <dbReference type="NCBI Taxonomy" id="1891644"/>
    <lineage>
        <taxon>Bacteria</taxon>
        <taxon>Bacillati</taxon>
        <taxon>Actinomycetota</taxon>
        <taxon>Actinomycetes</taxon>
        <taxon>Sporichthyales</taxon>
        <taxon>Sporichthyaceae</taxon>
        <taxon>Epidermidibacterium</taxon>
    </lineage>
</organism>
<evidence type="ECO:0000313" key="5">
    <source>
        <dbReference type="EMBL" id="QHC02516.1"/>
    </source>
</evidence>
<dbReference type="SMART" id="SM00411">
    <property type="entry name" value="BHL"/>
    <property type="match status" value="1"/>
</dbReference>
<dbReference type="PRINTS" id="PR01727">
    <property type="entry name" value="DNABINDINGHU"/>
</dbReference>
<dbReference type="PANTHER" id="PTHR33175">
    <property type="entry name" value="DNA-BINDING PROTEIN HU"/>
    <property type="match status" value="1"/>
</dbReference>
<dbReference type="OrthoDB" id="9799835at2"/>
<evidence type="ECO:0000256" key="4">
    <source>
        <dbReference type="SAM" id="MobiDB-lite"/>
    </source>
</evidence>